<proteinExistence type="predicted"/>
<sequence length="99" mass="11283">MLSRQWPPRFDLRVETGFPVANRRRLALQVRQDLWRELKDLRGFSPVVQIDAGDKGIDLVAGGRLQAAATAEVISRLEALLDDPAKRARWMSWALERTS</sequence>
<reference evidence="1 2" key="1">
    <citation type="submission" date="2019-12" db="EMBL/GenBank/DDBJ databases">
        <title>Complete Genome Sequence of a Quorum-Sensing Bacterium,Rhodobacteraceae bacterium C31, Isolated from a marine microalgae symbiotic bacteria.</title>
        <authorList>
            <person name="Zhang Y."/>
        </authorList>
    </citation>
    <scope>NUCLEOTIDE SEQUENCE [LARGE SCALE GENOMIC DNA]</scope>
    <source>
        <strain evidence="1 2">C31</strain>
    </source>
</reference>
<accession>A0ABX7FEZ0</accession>
<gene>
    <name evidence="1" type="ORF">GQA70_11440</name>
</gene>
<name>A0ABX7FEZ0_9RHOB</name>
<dbReference type="Proteomes" id="UP000596387">
    <property type="component" value="Chromosome"/>
</dbReference>
<dbReference type="EMBL" id="CP047166">
    <property type="protein sequence ID" value="QRF68476.1"/>
    <property type="molecule type" value="Genomic_DNA"/>
</dbReference>
<keyword evidence="2" id="KW-1185">Reference proteome</keyword>
<evidence type="ECO:0000313" key="2">
    <source>
        <dbReference type="Proteomes" id="UP000596387"/>
    </source>
</evidence>
<protein>
    <submittedName>
        <fullName evidence="1">Uncharacterized protein</fullName>
    </submittedName>
</protein>
<evidence type="ECO:0000313" key="1">
    <source>
        <dbReference type="EMBL" id="QRF68476.1"/>
    </source>
</evidence>
<organism evidence="1 2">
    <name type="scientific">Ponticoccus alexandrii</name>
    <dbReference type="NCBI Taxonomy" id="1943633"/>
    <lineage>
        <taxon>Bacteria</taxon>
        <taxon>Pseudomonadati</taxon>
        <taxon>Pseudomonadota</taxon>
        <taxon>Alphaproteobacteria</taxon>
        <taxon>Rhodobacterales</taxon>
        <taxon>Roseobacteraceae</taxon>
        <taxon>Ponticoccus</taxon>
    </lineage>
</organism>